<sequence>MGWANERRGALAGAAIVVAASVTLAGFAVAYDGNPSAEVELDAGSVWVTKTSSEVMGHLNASSALLDGQLRGITNDQVDVMQRGDDVVIFDHGDDKIARVNGASMVLDGHVQVPAGSTVQRGGNTVALLAGDTGALHVLPVDEIGAFDAEEAEPVVEVGTTAVVTVGTDGTVYAYAPGSGLLTTIETGSDGSASGEPDQRRLEGISESDIQISSVGSTAILLDEATGTVHSTDGLATEIGEGDSARLAADADASDAVHVATASSLVSVPLDGSEPQRTSNGGSASAPAEPIVVDGCAYAAWQGTHQVRRDCAGAADDLAQTVEGASDDGLVFRTNGSEVALNDASAGTSWLASDAMQVINNWDDLTPPEGDGQDSDEVTHTDEAEIQPPERTAENTPPVAEDDEYGARAGRSSVLPVLDNDSDEDGDVLTITIDDQPESGRVQVVQDGQALQLTMPEDSEGASASFAYTVDDGRGGTDSARVEISVRDADENAPPEQKDLRPTVAVETGGSVTYNVLPDWIDPDGDNVYLANVVPAEGDEVDFTADGRVTYRSLSPYQGPLEVDVTVSDGTASATGTLSLDVRPVGTVRPVTNADHVAFYAGEMATVEPLLNDVNAASEDLMLSQVSETAGVSPQIDAQGRTFSITGETPGTYYLDYTASAGAQSAAGLVRVDVLEREDGNAGDPVAVRDIAYLPGGGEVLIDVLQNDHDPAAGVLVVQSVEAPGGSGVSAAVLGQSTVQLTDTAMLGEQVIVNYRIHNGDRAANGEIVVVPVPATDKVRPPIAVDDTATVRAGDIVTVPVTANDSHPNGDTFSVSPEFVERPDGDAGDLFVSQDEVRFRAAPDAEGQVSAVYSIVDSKGQRDAASLTINITPWNEDNNSAPVPEAVTGRAIAGAQARIEIPLERIDPDGDSVDLVGISSAPQKGRVTETGAGHLTYEADRGASGVDAFEYRVVDTFGAESIGTVRVGIAPPPEVNQAPHAMSDEVAMRTGRTVSVPVLANDADPEGDQIGLVPDSVEVLGGDLTAVTSKDRVIVTAPNDEGSGQLQYTIEDEKGNAAQGVVQVTVADDVPLEAPIARDDRVLIDDVTSDFTADIALFENDEDPDGTVDKLELDIAGVEKLSDDGTGTVRVAIEDRRRAIPYTVTDVDGGEASAFLIVPAKDDLRPVLREGAQIVVQSDTIVEIPLADYVQVAEGREPRVVSADGVSVKHGNGDSLVMDPQTLQYRSVYRYEGTDDITFEVTDGAGPDDPTGRRSVLTIPITVTEPRNESPEFTNTSTTIGAGDGPVTLDLAQRAFDIDEDDLSFSLADPGAVPNGMTATLEGASLTVEAGPDSRGDDATIDVLVDDGEADPVVGQVHVAVAASSRPLPAANDDKLGEVHQGEPVVVPVLENDTNPFEDEGPLSIVDAEIESGEASIQVEEGSVTLTPDEDFHGYVTARYTIGDITEDPDRYVQGRITATVLGVSDQPGTPNATQIGNRTATLTWTAPSNNGSEITEYLVEDYLGSGYTKTCKATVCELGGLVNDREYQFQVTAINDVGPSPVSDRSRVVRPDVKPTAPAAPSFTLEPGDRNQRLGIAWNTPENEGSAITGYLVRVDDGTQVTLHEFDGSTATRRIFEGLTNGTRYRFQVAATNRADVRAAGEWAWSPWSAFEKPATVPDAPQPPAIERTDQPYGENEFRLTWKTGKSNGGDGISQWTIRVHQGSDVVRRVEVPNDGPKHTIVLPNSASDYRFSVAATNREGRGGFSEKSSPIRSYSPPGPVTGVAAKPLDNAIEARWKQADPNGVRQDQVRYQYRVNGGDWRGLPNGFSVGDGKAKATLPATNGEDTTVSIRAVTSVDGEGTRTGEPGTAETVRPYGQPFEPQIFRAPGTTHAKNVAVDVTTSYNGRNIRRILLEVTDANGDKVTREWKKGESGEPSPGMSERFDRLFPPGTNARVKATVWDTEGQSSSTSTEIGVPRPSFKLTHEDSDPTSDRGSTFTLAWQNLAPPSDHYGGYTFVCEQWNEEDGKWERARYRNSWFGYANPSGRGQTTVECFPNRVEPGEYRVRIDDDFPQVPKGMRASNSVTVERETTDNTN</sequence>
<feature type="compositionally biased region" description="Polar residues" evidence="3">
    <location>
        <begin position="1945"/>
        <end position="1954"/>
    </location>
</feature>
<feature type="domain" description="Fibronectin type-III" evidence="5">
    <location>
        <begin position="1558"/>
        <end position="1660"/>
    </location>
</feature>
<dbReference type="InterPro" id="IPR003961">
    <property type="entry name" value="FN3_dom"/>
</dbReference>
<feature type="domain" description="Fibronectin type-III" evidence="5">
    <location>
        <begin position="1661"/>
        <end position="1760"/>
    </location>
</feature>
<dbReference type="Gene3D" id="2.60.40.10">
    <property type="entry name" value="Immunoglobulins"/>
    <property type="match status" value="3"/>
</dbReference>
<dbReference type="PROSITE" id="PS50853">
    <property type="entry name" value="FN3"/>
    <property type="match status" value="3"/>
</dbReference>
<dbReference type="Pfam" id="PF00041">
    <property type="entry name" value="fn3"/>
    <property type="match status" value="2"/>
</dbReference>
<keyword evidence="2" id="KW-0624">Polysaccharide degradation</keyword>
<dbReference type="NCBIfam" id="NF012211">
    <property type="entry name" value="tand_rpt_95"/>
    <property type="match status" value="3"/>
</dbReference>
<feature type="region of interest" description="Disordered" evidence="3">
    <location>
        <begin position="268"/>
        <end position="288"/>
    </location>
</feature>
<feature type="region of interest" description="Disordered" evidence="3">
    <location>
        <begin position="2053"/>
        <end position="2077"/>
    </location>
</feature>
<evidence type="ECO:0000256" key="1">
    <source>
        <dbReference type="ARBA" id="ARBA00023295"/>
    </source>
</evidence>
<dbReference type="GO" id="GO:0016798">
    <property type="term" value="F:hydrolase activity, acting on glycosyl bonds"/>
    <property type="evidence" value="ECO:0007669"/>
    <property type="project" value="UniProtKB-KW"/>
</dbReference>
<feature type="region of interest" description="Disordered" evidence="3">
    <location>
        <begin position="1943"/>
        <end position="1975"/>
    </location>
</feature>
<feature type="region of interest" description="Disordered" evidence="3">
    <location>
        <begin position="1542"/>
        <end position="1561"/>
    </location>
</feature>
<dbReference type="GO" id="GO:0005509">
    <property type="term" value="F:calcium ion binding"/>
    <property type="evidence" value="ECO:0007669"/>
    <property type="project" value="InterPro"/>
</dbReference>
<dbReference type="Pfam" id="PF17963">
    <property type="entry name" value="Big_9"/>
    <property type="match status" value="6"/>
</dbReference>
<evidence type="ECO:0000259" key="4">
    <source>
        <dbReference type="PROSITE" id="PS50268"/>
    </source>
</evidence>
<evidence type="ECO:0000313" key="7">
    <source>
        <dbReference type="Proteomes" id="UP000633205"/>
    </source>
</evidence>
<protein>
    <submittedName>
        <fullName evidence="6">Fibronectin type III</fullName>
    </submittedName>
</protein>
<feature type="region of interest" description="Disordered" evidence="3">
    <location>
        <begin position="361"/>
        <end position="423"/>
    </location>
</feature>
<dbReference type="EMBL" id="BMHO01000001">
    <property type="protein sequence ID" value="GGD25811.1"/>
    <property type="molecule type" value="Genomic_DNA"/>
</dbReference>
<dbReference type="RefSeq" id="WP_188710497.1">
    <property type="nucleotide sequence ID" value="NZ_BMHO01000001.1"/>
</dbReference>
<evidence type="ECO:0000259" key="5">
    <source>
        <dbReference type="PROSITE" id="PS50853"/>
    </source>
</evidence>
<dbReference type="InterPro" id="IPR002126">
    <property type="entry name" value="Cadherin-like_dom"/>
</dbReference>
<dbReference type="PANTHER" id="PTHR24099:SF11">
    <property type="entry name" value="FIBRONECTIN TYPE III DOMAIN-CONTAINING 3BA-RELATED"/>
    <property type="match status" value="1"/>
</dbReference>
<feature type="region of interest" description="Disordered" evidence="3">
    <location>
        <begin position="1838"/>
        <end position="1857"/>
    </location>
</feature>
<dbReference type="PROSITE" id="PS50268">
    <property type="entry name" value="CADHERIN_2"/>
    <property type="match status" value="1"/>
</dbReference>
<dbReference type="Gene3D" id="2.60.40.3440">
    <property type="match status" value="1"/>
</dbReference>
<dbReference type="InterPro" id="IPR050617">
    <property type="entry name" value="E3_ligase_FN3/SPRY"/>
</dbReference>
<dbReference type="GO" id="GO:0016020">
    <property type="term" value="C:membrane"/>
    <property type="evidence" value="ECO:0007669"/>
    <property type="project" value="InterPro"/>
</dbReference>
<proteinExistence type="predicted"/>
<dbReference type="SMART" id="SM00060">
    <property type="entry name" value="FN3"/>
    <property type="match status" value="4"/>
</dbReference>
<comment type="caution">
    <text evidence="6">The sequence shown here is derived from an EMBL/GenBank/DDBJ whole genome shotgun (WGS) entry which is preliminary data.</text>
</comment>
<feature type="compositionally biased region" description="Basic and acidic residues" evidence="3">
    <location>
        <begin position="1964"/>
        <end position="1973"/>
    </location>
</feature>
<feature type="compositionally biased region" description="Basic and acidic residues" evidence="3">
    <location>
        <begin position="2068"/>
        <end position="2077"/>
    </location>
</feature>
<feature type="domain" description="Cadherin" evidence="4">
    <location>
        <begin position="399"/>
        <end position="497"/>
    </location>
</feature>
<feature type="domain" description="Fibronectin type-III" evidence="5">
    <location>
        <begin position="1467"/>
        <end position="1557"/>
    </location>
</feature>
<accession>A0A917DCS3</accession>
<evidence type="ECO:0000256" key="2">
    <source>
        <dbReference type="ARBA" id="ARBA00023326"/>
    </source>
</evidence>
<keyword evidence="1" id="KW-0326">Glycosidase</keyword>
<dbReference type="GO" id="GO:0000272">
    <property type="term" value="P:polysaccharide catabolic process"/>
    <property type="evidence" value="ECO:0007669"/>
    <property type="project" value="UniProtKB-KW"/>
</dbReference>
<dbReference type="InterPro" id="IPR013783">
    <property type="entry name" value="Ig-like_fold"/>
</dbReference>
<name>A0A917DCS3_9MICO</name>
<evidence type="ECO:0000256" key="3">
    <source>
        <dbReference type="SAM" id="MobiDB-lite"/>
    </source>
</evidence>
<dbReference type="PANTHER" id="PTHR24099">
    <property type="entry name" value="E3 UBIQUITIN-PROTEIN LIGASE TRIM36-RELATED"/>
    <property type="match status" value="1"/>
</dbReference>
<dbReference type="Proteomes" id="UP000633205">
    <property type="component" value="Unassembled WGS sequence"/>
</dbReference>
<reference evidence="6" key="1">
    <citation type="journal article" date="2014" name="Int. J. Syst. Evol. Microbiol.">
        <title>Complete genome sequence of Corynebacterium casei LMG S-19264T (=DSM 44701T), isolated from a smear-ripened cheese.</title>
        <authorList>
            <consortium name="US DOE Joint Genome Institute (JGI-PGF)"/>
            <person name="Walter F."/>
            <person name="Albersmeier A."/>
            <person name="Kalinowski J."/>
            <person name="Ruckert C."/>
        </authorList>
    </citation>
    <scope>NUCLEOTIDE SEQUENCE</scope>
    <source>
        <strain evidence="6">CGMCC 1.15152</strain>
    </source>
</reference>
<feature type="compositionally biased region" description="Basic and acidic residues" evidence="3">
    <location>
        <begin position="1545"/>
        <end position="1554"/>
    </location>
</feature>
<organism evidence="6 7">
    <name type="scientific">Microbacterium faecale</name>
    <dbReference type="NCBI Taxonomy" id="1804630"/>
    <lineage>
        <taxon>Bacteria</taxon>
        <taxon>Bacillati</taxon>
        <taxon>Actinomycetota</taxon>
        <taxon>Actinomycetes</taxon>
        <taxon>Micrococcales</taxon>
        <taxon>Microbacteriaceae</taxon>
        <taxon>Microbacterium</taxon>
    </lineage>
</organism>
<gene>
    <name evidence="6" type="ORF">GCM10010915_02310</name>
</gene>
<evidence type="ECO:0000313" key="6">
    <source>
        <dbReference type="EMBL" id="GGD25811.1"/>
    </source>
</evidence>
<keyword evidence="2" id="KW-0119">Carbohydrate metabolism</keyword>
<dbReference type="GO" id="GO:0007156">
    <property type="term" value="P:homophilic cell adhesion via plasma membrane adhesion molecules"/>
    <property type="evidence" value="ECO:0007669"/>
    <property type="project" value="InterPro"/>
</dbReference>
<feature type="region of interest" description="Disordered" evidence="3">
    <location>
        <begin position="1742"/>
        <end position="1761"/>
    </location>
</feature>
<keyword evidence="7" id="KW-1185">Reference proteome</keyword>
<keyword evidence="1" id="KW-0378">Hydrolase</keyword>
<dbReference type="CDD" id="cd00063">
    <property type="entry name" value="FN3"/>
    <property type="match status" value="3"/>
</dbReference>
<reference evidence="6" key="2">
    <citation type="submission" date="2020-09" db="EMBL/GenBank/DDBJ databases">
        <authorList>
            <person name="Sun Q."/>
            <person name="Zhou Y."/>
        </authorList>
    </citation>
    <scope>NUCLEOTIDE SEQUENCE</scope>
    <source>
        <strain evidence="6">CGMCC 1.15152</strain>
    </source>
</reference>
<dbReference type="InterPro" id="IPR036116">
    <property type="entry name" value="FN3_sf"/>
</dbReference>
<dbReference type="SUPFAM" id="SSF49265">
    <property type="entry name" value="Fibronectin type III"/>
    <property type="match status" value="2"/>
</dbReference>